<evidence type="ECO:0000313" key="2">
    <source>
        <dbReference type="EMBL" id="PWI24364.1"/>
    </source>
</evidence>
<keyword evidence="1" id="KW-0472">Membrane</keyword>
<keyword evidence="1" id="KW-1133">Transmembrane helix</keyword>
<feature type="transmembrane region" description="Helical" evidence="1">
    <location>
        <begin position="64"/>
        <end position="88"/>
    </location>
</feature>
<reference evidence="2 3" key="1">
    <citation type="submission" date="2018-05" db="EMBL/GenBank/DDBJ databases">
        <title>Kurthia sibirica genome sequence.</title>
        <authorList>
            <person name="Maclea K.S."/>
            <person name="Goen A.E."/>
        </authorList>
    </citation>
    <scope>NUCLEOTIDE SEQUENCE [LARGE SCALE GENOMIC DNA]</scope>
    <source>
        <strain evidence="2 3">ATCC 49154</strain>
    </source>
</reference>
<comment type="caution">
    <text evidence="2">The sequence shown here is derived from an EMBL/GenBank/DDBJ whole genome shotgun (WGS) entry which is preliminary data.</text>
</comment>
<feature type="transmembrane region" description="Helical" evidence="1">
    <location>
        <begin position="12"/>
        <end position="31"/>
    </location>
</feature>
<dbReference type="RefSeq" id="WP_109306958.1">
    <property type="nucleotide sequence ID" value="NZ_BJUF01000015.1"/>
</dbReference>
<keyword evidence="1" id="KW-0812">Transmembrane</keyword>
<accession>A0A2U3AIQ0</accession>
<name>A0A2U3AIQ0_9BACL</name>
<evidence type="ECO:0000256" key="1">
    <source>
        <dbReference type="SAM" id="Phobius"/>
    </source>
</evidence>
<sequence length="97" mass="11009">MTLFYSKLNCFALALISTIWLITIKLLTLIVSGGSNGHTVNYLNGILFSKSTTPQSLLSLESGIMNMLTIFIIFMIIFFILLLFRHILLQKNRPTKK</sequence>
<keyword evidence="3" id="KW-1185">Reference proteome</keyword>
<organism evidence="2 3">
    <name type="scientific">Kurthia sibirica</name>
    <dbReference type="NCBI Taxonomy" id="202750"/>
    <lineage>
        <taxon>Bacteria</taxon>
        <taxon>Bacillati</taxon>
        <taxon>Bacillota</taxon>
        <taxon>Bacilli</taxon>
        <taxon>Bacillales</taxon>
        <taxon>Caryophanaceae</taxon>
        <taxon>Kurthia</taxon>
    </lineage>
</organism>
<evidence type="ECO:0000313" key="3">
    <source>
        <dbReference type="Proteomes" id="UP000245938"/>
    </source>
</evidence>
<dbReference type="AlphaFoldDB" id="A0A2U3AIQ0"/>
<gene>
    <name evidence="2" type="ORF">DEX24_13590</name>
</gene>
<dbReference type="Proteomes" id="UP000245938">
    <property type="component" value="Unassembled WGS sequence"/>
</dbReference>
<protein>
    <submittedName>
        <fullName evidence="2">Uncharacterized protein</fullName>
    </submittedName>
</protein>
<dbReference type="EMBL" id="QFVR01000022">
    <property type="protein sequence ID" value="PWI24364.1"/>
    <property type="molecule type" value="Genomic_DNA"/>
</dbReference>
<proteinExistence type="predicted"/>